<evidence type="ECO:0000256" key="7">
    <source>
        <dbReference type="ARBA" id="ARBA00023180"/>
    </source>
</evidence>
<dbReference type="PROSITE" id="PS00136">
    <property type="entry name" value="SUBTILASE_ASP"/>
    <property type="match status" value="1"/>
</dbReference>
<evidence type="ECO:0000256" key="1">
    <source>
        <dbReference type="ARBA" id="ARBA00004613"/>
    </source>
</evidence>
<dbReference type="FunFam" id="3.50.30.30:FF:000005">
    <property type="entry name" value="subtilisin-like protease SBT1.5"/>
    <property type="match status" value="1"/>
</dbReference>
<comment type="similarity">
    <text evidence="2 9">Belongs to the peptidase S8 family.</text>
</comment>
<keyword evidence="3 9" id="KW-0645">Protease</keyword>
<evidence type="ECO:0000256" key="9">
    <source>
        <dbReference type="PROSITE-ProRule" id="PRU01240"/>
    </source>
</evidence>
<evidence type="ECO:0000259" key="12">
    <source>
        <dbReference type="Pfam" id="PF02225"/>
    </source>
</evidence>
<evidence type="ECO:0000256" key="6">
    <source>
        <dbReference type="ARBA" id="ARBA00022825"/>
    </source>
</evidence>
<evidence type="ECO:0000259" key="11">
    <source>
        <dbReference type="Pfam" id="PF00082"/>
    </source>
</evidence>
<keyword evidence="5 9" id="KW-0378">Hydrolase</keyword>
<feature type="domain" description="Inhibitor I9" evidence="13">
    <location>
        <begin position="39"/>
        <end position="117"/>
    </location>
</feature>
<feature type="domain" description="Peptidase S8/S53" evidence="11">
    <location>
        <begin position="142"/>
        <end position="598"/>
    </location>
</feature>
<comment type="subcellular location">
    <subcellularLocation>
        <location evidence="1">Secreted</location>
    </subcellularLocation>
</comment>
<dbReference type="InterPro" id="IPR041469">
    <property type="entry name" value="Subtilisin-like_FN3"/>
</dbReference>
<dbReference type="InterPro" id="IPR034197">
    <property type="entry name" value="Peptidases_S8_3"/>
</dbReference>
<accession>A0A8T3AWR4</accession>
<dbReference type="Gene3D" id="3.40.50.200">
    <property type="entry name" value="Peptidase S8/S53 domain"/>
    <property type="match status" value="1"/>
</dbReference>
<feature type="active site" description="Charge relay system" evidence="8 9">
    <location>
        <position position="539"/>
    </location>
</feature>
<dbReference type="EMBL" id="JAGYWB010000013">
    <property type="protein sequence ID" value="KAI0500142.1"/>
    <property type="molecule type" value="Genomic_DNA"/>
</dbReference>
<evidence type="ECO:0000256" key="2">
    <source>
        <dbReference type="ARBA" id="ARBA00011073"/>
    </source>
</evidence>
<evidence type="ECO:0000256" key="3">
    <source>
        <dbReference type="ARBA" id="ARBA00022670"/>
    </source>
</evidence>
<sequence>MATLTLFILSFLIALISPSLLNASIASSSQTDNPSIPQTYIILVKPQNSNFTTQAARDNWYASFLPNKTINFIKSRILRTYSDAISGFVANLTVQELHQVERHPSFLTAIPNRNLRLLTTHTPAYLGLYPSEGFWNLTASFGAGIIIGMLDSGIHASHPSFSHDQAMPDPPPQWKGICEFNYSGACNKKLIGARSHTLWKDLKSPDDFFGHGTHTSATAAGAFIPGANLLGSANGTAAGLAPLAHLAMYRVCETVMFCSTDAILAGLDSAINDGVHIISLSLGGPSYPFYEDVIAIGAFKAIKKGIFVSCAAGNDGPFDATVGNEAPWLLTVGASTTDRNVRATVKLGNGEEIDGQSAYQPKRYNASSLLPLVKGSNNKDVTMYCLPETLQSINVRGKAVLCFGDNSEALDTGIVVKKAGGAAMIFANIIQNGYTTMAEPHVLPASQIDYNSGVKILSYLNSTANPTASIVFKGAIFGVTPAPTVASFSSRGPSYRTPGILKPDIIAPGVSVLAAWPFKVRSESNRLTNMNFNMISGTSMATPHLSGIAALLKSVHRDWSAAAIKSAIMTTADTIGNDEEPIKNELHEPASFFDFGAGQVNPSKAADPGLVYDLTVDEYTSYLCGLGYTNAEVEVITGTNVSCDEIKKISEAELNYPSILVIVPSEGIEVRRVVTNVGEASSCYKVKLEMPEDLEVRVEPEMLQFTEVGEKQGFTVRIKAKSSGLTNAQGSLKWVSDKRVVRSSVIVSTK</sequence>
<dbReference type="AlphaFoldDB" id="A0A8T3AWR4"/>
<keyword evidence="6 9" id="KW-0720">Serine protease</keyword>
<feature type="domain" description="Subtilisin-like protease fibronectin type-III" evidence="14">
    <location>
        <begin position="653"/>
        <end position="747"/>
    </location>
</feature>
<dbReference type="InterPro" id="IPR037045">
    <property type="entry name" value="S8pro/Inhibitor_I9_sf"/>
</dbReference>
<dbReference type="Proteomes" id="UP000829196">
    <property type="component" value="Unassembled WGS sequence"/>
</dbReference>
<feature type="chain" id="PRO_5035774392" description="Subtilisin-like protease SBT1.2" evidence="10">
    <location>
        <begin position="19"/>
        <end position="750"/>
    </location>
</feature>
<feature type="domain" description="PA" evidence="12">
    <location>
        <begin position="385"/>
        <end position="455"/>
    </location>
</feature>
<dbReference type="Gene3D" id="3.30.70.80">
    <property type="entry name" value="Peptidase S8 propeptide/proteinase inhibitor I9"/>
    <property type="match status" value="1"/>
</dbReference>
<dbReference type="InterPro" id="IPR000209">
    <property type="entry name" value="Peptidase_S8/S53_dom"/>
</dbReference>
<reference evidence="15" key="1">
    <citation type="journal article" date="2022" name="Front. Genet.">
        <title>Chromosome-Scale Assembly of the Dendrobium nobile Genome Provides Insights Into the Molecular Mechanism of the Biosynthesis of the Medicinal Active Ingredient of Dendrobium.</title>
        <authorList>
            <person name="Xu Q."/>
            <person name="Niu S.-C."/>
            <person name="Li K.-L."/>
            <person name="Zheng P.-J."/>
            <person name="Zhang X.-J."/>
            <person name="Jia Y."/>
            <person name="Liu Y."/>
            <person name="Niu Y.-X."/>
            <person name="Yu L.-H."/>
            <person name="Chen D.-F."/>
            <person name="Zhang G.-Q."/>
        </authorList>
    </citation>
    <scope>NUCLEOTIDE SEQUENCE</scope>
    <source>
        <tissue evidence="15">Leaf</tissue>
    </source>
</reference>
<dbReference type="CDD" id="cd04852">
    <property type="entry name" value="Peptidases_S8_3"/>
    <property type="match status" value="1"/>
</dbReference>
<proteinExistence type="inferred from homology"/>
<dbReference type="InterPro" id="IPR023827">
    <property type="entry name" value="Peptidase_S8_Asp-AS"/>
</dbReference>
<organism evidence="15 16">
    <name type="scientific">Dendrobium nobile</name>
    <name type="common">Orchid</name>
    <dbReference type="NCBI Taxonomy" id="94219"/>
    <lineage>
        <taxon>Eukaryota</taxon>
        <taxon>Viridiplantae</taxon>
        <taxon>Streptophyta</taxon>
        <taxon>Embryophyta</taxon>
        <taxon>Tracheophyta</taxon>
        <taxon>Spermatophyta</taxon>
        <taxon>Magnoliopsida</taxon>
        <taxon>Liliopsida</taxon>
        <taxon>Asparagales</taxon>
        <taxon>Orchidaceae</taxon>
        <taxon>Epidendroideae</taxon>
        <taxon>Malaxideae</taxon>
        <taxon>Dendrobiinae</taxon>
        <taxon>Dendrobium</taxon>
    </lineage>
</organism>
<keyword evidence="4 10" id="KW-0732">Signal</keyword>
<dbReference type="Pfam" id="PF02225">
    <property type="entry name" value="PA"/>
    <property type="match status" value="1"/>
</dbReference>
<dbReference type="PANTHER" id="PTHR10795">
    <property type="entry name" value="PROPROTEIN CONVERTASE SUBTILISIN/KEXIN"/>
    <property type="match status" value="1"/>
</dbReference>
<name>A0A8T3AWR4_DENNO</name>
<evidence type="ECO:0000256" key="10">
    <source>
        <dbReference type="SAM" id="SignalP"/>
    </source>
</evidence>
<dbReference type="InterPro" id="IPR010259">
    <property type="entry name" value="S8pro/Inhibitor_I9"/>
</dbReference>
<evidence type="ECO:0000313" key="16">
    <source>
        <dbReference type="Proteomes" id="UP000829196"/>
    </source>
</evidence>
<dbReference type="InterPro" id="IPR036852">
    <property type="entry name" value="Peptidase_S8/S53_dom_sf"/>
</dbReference>
<protein>
    <recommendedName>
        <fullName evidence="17">Subtilisin-like protease SBT1.2</fullName>
    </recommendedName>
</protein>
<dbReference type="GO" id="GO:0004252">
    <property type="term" value="F:serine-type endopeptidase activity"/>
    <property type="evidence" value="ECO:0007669"/>
    <property type="project" value="UniProtKB-UniRule"/>
</dbReference>
<dbReference type="InterPro" id="IPR015500">
    <property type="entry name" value="Peptidase_S8_subtilisin-rel"/>
</dbReference>
<evidence type="ECO:0000256" key="8">
    <source>
        <dbReference type="PIRSR" id="PIRSR615500-1"/>
    </source>
</evidence>
<dbReference type="Gene3D" id="2.60.40.2310">
    <property type="match status" value="1"/>
</dbReference>
<dbReference type="GO" id="GO:0006508">
    <property type="term" value="P:proteolysis"/>
    <property type="evidence" value="ECO:0007669"/>
    <property type="project" value="UniProtKB-KW"/>
</dbReference>
<evidence type="ECO:0000313" key="15">
    <source>
        <dbReference type="EMBL" id="KAI0500142.1"/>
    </source>
</evidence>
<comment type="caution">
    <text evidence="15">The sequence shown here is derived from an EMBL/GenBank/DDBJ whole genome shotgun (WGS) entry which is preliminary data.</text>
</comment>
<dbReference type="InterPro" id="IPR003137">
    <property type="entry name" value="PA_domain"/>
</dbReference>
<dbReference type="Pfam" id="PF00082">
    <property type="entry name" value="Peptidase_S8"/>
    <property type="match status" value="1"/>
</dbReference>
<dbReference type="Pfam" id="PF17766">
    <property type="entry name" value="fn3_6"/>
    <property type="match status" value="1"/>
</dbReference>
<dbReference type="Pfam" id="PF05922">
    <property type="entry name" value="Inhibitor_I9"/>
    <property type="match status" value="1"/>
</dbReference>
<feature type="signal peptide" evidence="10">
    <location>
        <begin position="1"/>
        <end position="18"/>
    </location>
</feature>
<evidence type="ECO:0008006" key="17">
    <source>
        <dbReference type="Google" id="ProtNLM"/>
    </source>
</evidence>
<dbReference type="GO" id="GO:0005576">
    <property type="term" value="C:extracellular region"/>
    <property type="evidence" value="ECO:0007669"/>
    <property type="project" value="UniProtKB-SubCell"/>
</dbReference>
<gene>
    <name evidence="15" type="ORF">KFK09_018351</name>
</gene>
<evidence type="ECO:0000259" key="13">
    <source>
        <dbReference type="Pfam" id="PF05922"/>
    </source>
</evidence>
<dbReference type="CDD" id="cd02120">
    <property type="entry name" value="PA_subtilisin_like"/>
    <property type="match status" value="1"/>
</dbReference>
<dbReference type="SUPFAM" id="SSF52743">
    <property type="entry name" value="Subtilisin-like"/>
    <property type="match status" value="1"/>
</dbReference>
<evidence type="ECO:0000256" key="4">
    <source>
        <dbReference type="ARBA" id="ARBA00022729"/>
    </source>
</evidence>
<dbReference type="PROSITE" id="PS51892">
    <property type="entry name" value="SUBTILASE"/>
    <property type="match status" value="1"/>
</dbReference>
<dbReference type="InterPro" id="IPR045051">
    <property type="entry name" value="SBT"/>
</dbReference>
<dbReference type="SMR" id="A0A8T3AWR4"/>
<dbReference type="OrthoDB" id="206201at2759"/>
<keyword evidence="7" id="KW-0325">Glycoprotein</keyword>
<feature type="active site" description="Charge relay system" evidence="8 9">
    <location>
        <position position="211"/>
    </location>
</feature>
<evidence type="ECO:0000256" key="5">
    <source>
        <dbReference type="ARBA" id="ARBA00022801"/>
    </source>
</evidence>
<dbReference type="Gene3D" id="3.50.30.30">
    <property type="match status" value="1"/>
</dbReference>
<evidence type="ECO:0000259" key="14">
    <source>
        <dbReference type="Pfam" id="PF17766"/>
    </source>
</evidence>
<keyword evidence="16" id="KW-1185">Reference proteome</keyword>
<feature type="active site" description="Charge relay system" evidence="8 9">
    <location>
        <position position="151"/>
    </location>
</feature>
<dbReference type="PRINTS" id="PR00723">
    <property type="entry name" value="SUBTILISIN"/>
</dbReference>